<sequence>MEITKTDAELEAKRKGTLFNNRIARHNKRASFGVEPYDGGQSEIASVFPMLLTFPD</sequence>
<evidence type="ECO:0000313" key="1">
    <source>
        <dbReference type="EMBL" id="GFS21964.1"/>
    </source>
</evidence>
<reference evidence="1 2" key="1">
    <citation type="journal article" date="2021" name="Elife">
        <title>Chloroplast acquisition without the gene transfer in kleptoplastic sea slugs, Plakobranchus ocellatus.</title>
        <authorList>
            <person name="Maeda T."/>
            <person name="Takahashi S."/>
            <person name="Yoshida T."/>
            <person name="Shimamura S."/>
            <person name="Takaki Y."/>
            <person name="Nagai Y."/>
            <person name="Toyoda A."/>
            <person name="Suzuki Y."/>
            <person name="Arimoto A."/>
            <person name="Ishii H."/>
            <person name="Satoh N."/>
            <person name="Nishiyama T."/>
            <person name="Hasebe M."/>
            <person name="Maruyama T."/>
            <person name="Minagawa J."/>
            <person name="Obokata J."/>
            <person name="Shigenobu S."/>
        </authorList>
    </citation>
    <scope>NUCLEOTIDE SEQUENCE [LARGE SCALE GENOMIC DNA]</scope>
</reference>
<protein>
    <submittedName>
        <fullName evidence="1">Uncharacterized protein</fullName>
    </submittedName>
</protein>
<proteinExistence type="predicted"/>
<dbReference type="EMBL" id="BMAT01003215">
    <property type="protein sequence ID" value="GFS21964.1"/>
    <property type="molecule type" value="Genomic_DNA"/>
</dbReference>
<keyword evidence="2" id="KW-1185">Reference proteome</keyword>
<accession>A0AAV4JH08</accession>
<name>A0AAV4JH08_9GAST</name>
<organism evidence="1 2">
    <name type="scientific">Elysia marginata</name>
    <dbReference type="NCBI Taxonomy" id="1093978"/>
    <lineage>
        <taxon>Eukaryota</taxon>
        <taxon>Metazoa</taxon>
        <taxon>Spiralia</taxon>
        <taxon>Lophotrochozoa</taxon>
        <taxon>Mollusca</taxon>
        <taxon>Gastropoda</taxon>
        <taxon>Heterobranchia</taxon>
        <taxon>Euthyneura</taxon>
        <taxon>Panpulmonata</taxon>
        <taxon>Sacoglossa</taxon>
        <taxon>Placobranchoidea</taxon>
        <taxon>Plakobranchidae</taxon>
        <taxon>Elysia</taxon>
    </lineage>
</organism>
<gene>
    <name evidence="1" type="ORF">ElyMa_001606100</name>
</gene>
<comment type="caution">
    <text evidence="1">The sequence shown here is derived from an EMBL/GenBank/DDBJ whole genome shotgun (WGS) entry which is preliminary data.</text>
</comment>
<dbReference type="Proteomes" id="UP000762676">
    <property type="component" value="Unassembled WGS sequence"/>
</dbReference>
<dbReference type="AlphaFoldDB" id="A0AAV4JH08"/>
<evidence type="ECO:0000313" key="2">
    <source>
        <dbReference type="Proteomes" id="UP000762676"/>
    </source>
</evidence>